<proteinExistence type="predicted"/>
<evidence type="ECO:0000259" key="2">
    <source>
        <dbReference type="SMART" id="SM01361"/>
    </source>
</evidence>
<feature type="region of interest" description="Disordered" evidence="1">
    <location>
        <begin position="574"/>
        <end position="600"/>
    </location>
</feature>
<dbReference type="InterPro" id="IPR011626">
    <property type="entry name" value="Alpha-macroglobulin_TED"/>
</dbReference>
<dbReference type="SUPFAM" id="SSF49410">
    <property type="entry name" value="Alpha-macroglobulin receptor domain"/>
    <property type="match status" value="1"/>
</dbReference>
<dbReference type="SMART" id="SM01361">
    <property type="entry name" value="A2M_recep"/>
    <property type="match status" value="1"/>
</dbReference>
<dbReference type="AlphaFoldDB" id="A0A423TEQ7"/>
<accession>A0A423TEQ7</accession>
<dbReference type="InterPro" id="IPR009048">
    <property type="entry name" value="A-macroglobulin_rcpt-bd"/>
</dbReference>
<gene>
    <name evidence="3" type="ORF">C7M84_006502</name>
</gene>
<dbReference type="InterPro" id="IPR008930">
    <property type="entry name" value="Terpenoid_cyclase/PrenylTrfase"/>
</dbReference>
<evidence type="ECO:0000313" key="3">
    <source>
        <dbReference type="EMBL" id="ROT74969.1"/>
    </source>
</evidence>
<dbReference type="PANTHER" id="PTHR11412:SF146">
    <property type="entry name" value="CD109 ANTIGEN"/>
    <property type="match status" value="1"/>
</dbReference>
<feature type="domain" description="Alpha-macroglobulin receptor-binding" evidence="2">
    <location>
        <begin position="455"/>
        <end position="546"/>
    </location>
</feature>
<dbReference type="Gene3D" id="1.50.10.20">
    <property type="match status" value="1"/>
</dbReference>
<dbReference type="PANTHER" id="PTHR11412">
    <property type="entry name" value="MACROGLOBULIN / COMPLEMENT"/>
    <property type="match status" value="1"/>
</dbReference>
<dbReference type="Pfam" id="PF07678">
    <property type="entry name" value="TED_complement"/>
    <property type="match status" value="1"/>
</dbReference>
<keyword evidence="4" id="KW-1185">Reference proteome</keyword>
<dbReference type="Pfam" id="PF07677">
    <property type="entry name" value="A2M_recep"/>
    <property type="match status" value="1"/>
</dbReference>
<reference evidence="3 4" key="2">
    <citation type="submission" date="2019-01" db="EMBL/GenBank/DDBJ databases">
        <title>The decoding of complex shrimp genome reveals the adaptation for benthos swimmer, frequently molting mechanism and breeding impact on genome.</title>
        <authorList>
            <person name="Sun Y."/>
            <person name="Gao Y."/>
            <person name="Yu Y."/>
        </authorList>
    </citation>
    <scope>NUCLEOTIDE SEQUENCE [LARGE SCALE GENOMIC DNA]</scope>
    <source>
        <tissue evidence="3">Muscle</tissue>
    </source>
</reference>
<dbReference type="GO" id="GO:0005615">
    <property type="term" value="C:extracellular space"/>
    <property type="evidence" value="ECO:0007669"/>
    <property type="project" value="InterPro"/>
</dbReference>
<evidence type="ECO:0000313" key="4">
    <source>
        <dbReference type="Proteomes" id="UP000283509"/>
    </source>
</evidence>
<dbReference type="EMBL" id="QCYY01001826">
    <property type="protein sequence ID" value="ROT74969.1"/>
    <property type="molecule type" value="Genomic_DNA"/>
</dbReference>
<name>A0A423TEQ7_PENVA</name>
<dbReference type="SUPFAM" id="SSF48239">
    <property type="entry name" value="Terpenoid cyclases/Protein prenyltransferases"/>
    <property type="match status" value="1"/>
</dbReference>
<sequence>MSAGDVVGPAFPEVPVGTDNLLGLEVMGAETAAFNFAANLWSLHYLRLTNQIQPGITYEVLTAVNVQYAAMARYQDENGAFRMWPESEPSVWLTAYILRTLWLASFQDWENLIYIDPSIMNRATEWILGFQTSQGAFTETPNYKHPLDSKTNPTPRYQLERDGYKNVSLTAQVVLALVNVLPGLQGTLRGSANSARDRAVGYLERELESLHDPYDVALVSWALTKADSEQKEVAYNMLHRRRREEGNKIYWSREPVDFNPMVYEDSQRPFIQPKNDQKWDAHAVETTAYALLVYMARDGIGIIQENIVRFLAVMRELDGGLISTLDSVAAMEALVEYSYRARLRDVTNMYVTIEHSANPNFSVNVHLDNTFNLASMRSFDLENIWGHISIVGHGSGQALVQLDYSYGVDYEPLLDYPPVPAFDFTVSSKFYGRNNSHLEITTCQKWTDMEEAETSGVAVVEVHLPSGYYVMQDYLIDLVNSRTVRNLRWALRTDTQVKFFFNHLDNEDTCVTYEVERWHPVANHSRYNMARVYDLYQPERFNMTIFEVYPLYGLDVCEVCGSYQRMSGGRSPCQRHLHTGAGRVKQGPAKRPPGDTYVGS</sequence>
<dbReference type="Proteomes" id="UP000283509">
    <property type="component" value="Unassembled WGS sequence"/>
</dbReference>
<dbReference type="STRING" id="6689.A0A423TEQ7"/>
<organism evidence="3 4">
    <name type="scientific">Penaeus vannamei</name>
    <name type="common">Whiteleg shrimp</name>
    <name type="synonym">Litopenaeus vannamei</name>
    <dbReference type="NCBI Taxonomy" id="6689"/>
    <lineage>
        <taxon>Eukaryota</taxon>
        <taxon>Metazoa</taxon>
        <taxon>Ecdysozoa</taxon>
        <taxon>Arthropoda</taxon>
        <taxon>Crustacea</taxon>
        <taxon>Multicrustacea</taxon>
        <taxon>Malacostraca</taxon>
        <taxon>Eumalacostraca</taxon>
        <taxon>Eucarida</taxon>
        <taxon>Decapoda</taxon>
        <taxon>Dendrobranchiata</taxon>
        <taxon>Penaeoidea</taxon>
        <taxon>Penaeidae</taxon>
        <taxon>Penaeus</taxon>
    </lineage>
</organism>
<dbReference type="InterPro" id="IPR050473">
    <property type="entry name" value="A2M/Complement_sys"/>
</dbReference>
<protein>
    <submittedName>
        <fullName evidence="3">Macroglobulin complement-related 1</fullName>
    </submittedName>
</protein>
<reference evidence="3 4" key="1">
    <citation type="submission" date="2018-04" db="EMBL/GenBank/DDBJ databases">
        <authorList>
            <person name="Zhang X."/>
            <person name="Yuan J."/>
            <person name="Li F."/>
            <person name="Xiang J."/>
        </authorList>
    </citation>
    <scope>NUCLEOTIDE SEQUENCE [LARGE SCALE GENOMIC DNA]</scope>
    <source>
        <tissue evidence="3">Muscle</tissue>
    </source>
</reference>
<dbReference type="Gene3D" id="2.60.40.690">
    <property type="entry name" value="Alpha-macroglobulin, receptor-binding domain"/>
    <property type="match status" value="1"/>
</dbReference>
<dbReference type="OrthoDB" id="6359008at2759"/>
<comment type="caution">
    <text evidence="3">The sequence shown here is derived from an EMBL/GenBank/DDBJ whole genome shotgun (WGS) entry which is preliminary data.</text>
</comment>
<evidence type="ECO:0000256" key="1">
    <source>
        <dbReference type="SAM" id="MobiDB-lite"/>
    </source>
</evidence>
<dbReference type="InterPro" id="IPR036595">
    <property type="entry name" value="A-macroglobulin_rcpt-bd_sf"/>
</dbReference>